<reference evidence="5 8" key="3">
    <citation type="submission" date="2018-08" db="EMBL/GenBank/DDBJ databases">
        <title>Complete genome of the Arcobacter marinus type strain JCM 15502.</title>
        <authorList>
            <person name="Miller W.G."/>
            <person name="Yee E."/>
            <person name="Huynh S."/>
            <person name="Parker C.T."/>
        </authorList>
    </citation>
    <scope>NUCLEOTIDE SEQUENCE [LARGE SCALE GENOMIC DNA]</scope>
    <source>
        <strain evidence="5 8">JCM 15502</strain>
    </source>
</reference>
<organism evidence="5 8">
    <name type="scientific">Malaciobacter marinus</name>
    <dbReference type="NCBI Taxonomy" id="505249"/>
    <lineage>
        <taxon>Bacteria</taxon>
        <taxon>Pseudomonadati</taxon>
        <taxon>Campylobacterota</taxon>
        <taxon>Epsilonproteobacteria</taxon>
        <taxon>Campylobacterales</taxon>
        <taxon>Arcobacteraceae</taxon>
        <taxon>Malaciobacter</taxon>
    </lineage>
</organism>
<dbReference type="STRING" id="505249.SAMN06295997_10373"/>
<dbReference type="RefSeq" id="WP_079577206.1">
    <property type="nucleotide sequence ID" value="NZ_CP032101.1"/>
</dbReference>
<keyword evidence="3" id="KW-1133">Transmembrane helix</keyword>
<feature type="transmembrane region" description="Helical" evidence="3">
    <location>
        <begin position="150"/>
        <end position="169"/>
    </location>
</feature>
<dbReference type="Proteomes" id="UP000264693">
    <property type="component" value="Chromosome"/>
</dbReference>
<dbReference type="AlphaFoldDB" id="A0A1T4ZZK4"/>
<dbReference type="Pfam" id="PF00440">
    <property type="entry name" value="TetR_N"/>
    <property type="match status" value="1"/>
</dbReference>
<dbReference type="PANTHER" id="PTHR43479">
    <property type="entry name" value="ACREF/ENVCD OPERON REPRESSOR-RELATED"/>
    <property type="match status" value="1"/>
</dbReference>
<dbReference type="Gene3D" id="1.10.357.10">
    <property type="entry name" value="Tetracycline Repressor, domain 2"/>
    <property type="match status" value="1"/>
</dbReference>
<sequence length="197" mass="22570">MSAKEVKKNSIIQNALKLFSTKGFYNTTIPDIAKSMQMSVGNMYNYFASKEELAKYAIKYSTNILAKQLRTINHMDISCKEKIFLFTREYLENVKDSPEVIEYFLRVYLSNREVFAQGCEGFLCVSEFVTEVMILLDEGAEKNELRQQEFFSAFSMVMGCLGGFAFLSGEKVLDKDLLEYSDSVAENIYRALKSDKT</sequence>
<evidence type="ECO:0000313" key="8">
    <source>
        <dbReference type="Proteomes" id="UP000264693"/>
    </source>
</evidence>
<protein>
    <submittedName>
        <fullName evidence="6">TetR/AcrR family transcriptional regulator</fullName>
    </submittedName>
    <submittedName>
        <fullName evidence="5">Transcriptional regulator, TetR/AcrR family</fullName>
    </submittedName>
</protein>
<evidence type="ECO:0000256" key="1">
    <source>
        <dbReference type="ARBA" id="ARBA00023125"/>
    </source>
</evidence>
<feature type="DNA-binding region" description="H-T-H motif" evidence="2">
    <location>
        <begin position="28"/>
        <end position="47"/>
    </location>
</feature>
<evidence type="ECO:0000256" key="3">
    <source>
        <dbReference type="SAM" id="Phobius"/>
    </source>
</evidence>
<keyword evidence="3" id="KW-0812">Transmembrane</keyword>
<keyword evidence="7" id="KW-1185">Reference proteome</keyword>
<reference evidence="6" key="2">
    <citation type="submission" date="2017-09" db="EMBL/GenBank/DDBJ databases">
        <authorList>
            <person name="Perez-Cataluna A."/>
            <person name="Figueras M.J."/>
            <person name="Salas-Masso N."/>
        </authorList>
    </citation>
    <scope>NUCLEOTIDE SEQUENCE</scope>
    <source>
        <strain evidence="6">CECT 7727</strain>
    </source>
</reference>
<feature type="domain" description="HTH tetR-type" evidence="4">
    <location>
        <begin position="5"/>
        <end position="65"/>
    </location>
</feature>
<dbReference type="EMBL" id="CP032101">
    <property type="protein sequence ID" value="AXX86841.1"/>
    <property type="molecule type" value="Genomic_DNA"/>
</dbReference>
<name>A0A1T4ZZK4_9BACT</name>
<proteinExistence type="predicted"/>
<dbReference type="SUPFAM" id="SSF46689">
    <property type="entry name" value="Homeodomain-like"/>
    <property type="match status" value="1"/>
</dbReference>
<evidence type="ECO:0000313" key="6">
    <source>
        <dbReference type="EMBL" id="PHO14765.1"/>
    </source>
</evidence>
<dbReference type="EMBL" id="NXAO01000047">
    <property type="protein sequence ID" value="PHO14765.1"/>
    <property type="molecule type" value="Genomic_DNA"/>
</dbReference>
<evidence type="ECO:0000313" key="5">
    <source>
        <dbReference type="EMBL" id="AXX86841.1"/>
    </source>
</evidence>
<dbReference type="PROSITE" id="PS50977">
    <property type="entry name" value="HTH_TETR_2"/>
    <property type="match status" value="1"/>
</dbReference>
<evidence type="ECO:0000313" key="7">
    <source>
        <dbReference type="Proteomes" id="UP000224740"/>
    </source>
</evidence>
<dbReference type="KEGG" id="amar:AMRN_1093"/>
<evidence type="ECO:0000256" key="2">
    <source>
        <dbReference type="PROSITE-ProRule" id="PRU00335"/>
    </source>
</evidence>
<gene>
    <name evidence="5" type="ORF">AMRN_1093</name>
    <name evidence="6" type="ORF">CPH92_10040</name>
</gene>
<keyword evidence="1 2" id="KW-0238">DNA-binding</keyword>
<dbReference type="PRINTS" id="PR00455">
    <property type="entry name" value="HTHTETR"/>
</dbReference>
<keyword evidence="3" id="KW-0472">Membrane</keyword>
<dbReference type="GO" id="GO:0003677">
    <property type="term" value="F:DNA binding"/>
    <property type="evidence" value="ECO:0007669"/>
    <property type="project" value="UniProtKB-UniRule"/>
</dbReference>
<dbReference type="PANTHER" id="PTHR43479:SF11">
    <property type="entry name" value="ACREF_ENVCD OPERON REPRESSOR-RELATED"/>
    <property type="match status" value="1"/>
</dbReference>
<dbReference type="InterPro" id="IPR050624">
    <property type="entry name" value="HTH-type_Tx_Regulator"/>
</dbReference>
<dbReference type="Proteomes" id="UP000224740">
    <property type="component" value="Unassembled WGS sequence"/>
</dbReference>
<dbReference type="InterPro" id="IPR001647">
    <property type="entry name" value="HTH_TetR"/>
</dbReference>
<accession>A0A1T4ZZK4</accession>
<dbReference type="InterPro" id="IPR009057">
    <property type="entry name" value="Homeodomain-like_sf"/>
</dbReference>
<evidence type="ECO:0000259" key="4">
    <source>
        <dbReference type="PROSITE" id="PS50977"/>
    </source>
</evidence>
<reference evidence="7" key="1">
    <citation type="submission" date="2017-09" db="EMBL/GenBank/DDBJ databases">
        <title>Arcobacter canalis sp. nov., a new species isolated from a water canal contaminated with urban sewage.</title>
        <authorList>
            <person name="Perez-Cataluna A."/>
            <person name="Salas-Masso N."/>
            <person name="Figueras M.J."/>
        </authorList>
    </citation>
    <scope>NUCLEOTIDE SEQUENCE [LARGE SCALE GENOMIC DNA]</scope>
    <source>
        <strain evidence="7">CECT 7727</strain>
    </source>
</reference>